<dbReference type="Proteomes" id="UP000323505">
    <property type="component" value="Unassembled WGS sequence"/>
</dbReference>
<comment type="caution">
    <text evidence="1">The sequence shown here is derived from an EMBL/GenBank/DDBJ whole genome shotgun (WGS) entry which is preliminary data.</text>
</comment>
<reference evidence="1 2" key="1">
    <citation type="submission" date="2019-08" db="EMBL/GenBank/DDBJ databases">
        <title>Actinomadura sp. nov. CYP1-5 isolated from mountain soil.</title>
        <authorList>
            <person name="Songsumanus A."/>
            <person name="Kuncharoen N."/>
            <person name="Kudo T."/>
            <person name="Yuki M."/>
            <person name="Igarashi Y."/>
            <person name="Tanasupawat S."/>
        </authorList>
    </citation>
    <scope>NUCLEOTIDE SEQUENCE [LARGE SCALE GENOMIC DNA]</scope>
    <source>
        <strain evidence="1 2">CYP1-5</strain>
    </source>
</reference>
<proteinExistence type="predicted"/>
<gene>
    <name evidence="1" type="ORF">FXF68_36390</name>
</gene>
<sequence length="254" mass="26614">MTTLTIDADELAAAAPQLTQLHLNLIDSARTLTGLDLGVEMPPGVRGRVVGAVDAARGDIMAAARAVEGLGQEVARRGGLAELADALGKLTWAVEPLKLQLEAIAKYSRSEAIAAAKKGNLDAAKVNRAYQLGAERLRSRLGFGGAAIELGSAVAAEFRNPYIGMDRKIGRSLAHAAVTVGLSRIPGPAGPLVQLTWTIADSKLHQNEYLADGATWCVDKVGDGGQWLDDNAIDPLGDAIGDAKEHIPVVNKIF</sequence>
<protein>
    <submittedName>
        <fullName evidence="1">Uncharacterized protein</fullName>
    </submittedName>
</protein>
<evidence type="ECO:0000313" key="2">
    <source>
        <dbReference type="Proteomes" id="UP000323505"/>
    </source>
</evidence>
<name>A0A5D3F748_9ACTN</name>
<evidence type="ECO:0000313" key="1">
    <source>
        <dbReference type="EMBL" id="TYK43636.1"/>
    </source>
</evidence>
<keyword evidence="2" id="KW-1185">Reference proteome</keyword>
<organism evidence="1 2">
    <name type="scientific">Actinomadura decatromicini</name>
    <dbReference type="NCBI Taxonomy" id="2604572"/>
    <lineage>
        <taxon>Bacteria</taxon>
        <taxon>Bacillati</taxon>
        <taxon>Actinomycetota</taxon>
        <taxon>Actinomycetes</taxon>
        <taxon>Streptosporangiales</taxon>
        <taxon>Thermomonosporaceae</taxon>
        <taxon>Actinomadura</taxon>
    </lineage>
</organism>
<dbReference type="EMBL" id="VSRQ01000010">
    <property type="protein sequence ID" value="TYK43636.1"/>
    <property type="molecule type" value="Genomic_DNA"/>
</dbReference>
<accession>A0A5D3F748</accession>
<dbReference type="RefSeq" id="WP_148767383.1">
    <property type="nucleotide sequence ID" value="NZ_VSRQ01000010.1"/>
</dbReference>
<dbReference type="AlphaFoldDB" id="A0A5D3F748"/>